<evidence type="ECO:0000256" key="4">
    <source>
        <dbReference type="ARBA" id="ARBA00022771"/>
    </source>
</evidence>
<reference evidence="12" key="1">
    <citation type="submission" date="2025-08" db="UniProtKB">
        <authorList>
            <consortium name="Ensembl"/>
        </authorList>
    </citation>
    <scope>IDENTIFICATION</scope>
</reference>
<evidence type="ECO:0000313" key="13">
    <source>
        <dbReference type="Proteomes" id="UP000694391"/>
    </source>
</evidence>
<dbReference type="InterPro" id="IPR013087">
    <property type="entry name" value="Znf_C2H2_type"/>
</dbReference>
<reference evidence="12" key="2">
    <citation type="submission" date="2025-09" db="UniProtKB">
        <authorList>
            <consortium name="Ensembl"/>
        </authorList>
    </citation>
    <scope>IDENTIFICATION</scope>
</reference>
<dbReference type="GeneTree" id="ENSGT00940000162513"/>
<dbReference type="Pfam" id="PF02023">
    <property type="entry name" value="SCAN"/>
    <property type="match status" value="1"/>
</dbReference>
<dbReference type="SUPFAM" id="SSF47353">
    <property type="entry name" value="Retrovirus capsid dimerization domain-like"/>
    <property type="match status" value="1"/>
</dbReference>
<name>A0A8C0LQP4_CANLU</name>
<dbReference type="SMART" id="SM00355">
    <property type="entry name" value="ZnF_C2H2"/>
    <property type="match status" value="3"/>
</dbReference>
<dbReference type="Gene3D" id="1.10.4020.10">
    <property type="entry name" value="DNA breaking-rejoining enzymes"/>
    <property type="match status" value="1"/>
</dbReference>
<dbReference type="AlphaFoldDB" id="A0A8C0LQP4"/>
<evidence type="ECO:0000259" key="11">
    <source>
        <dbReference type="PROSITE" id="PS50804"/>
    </source>
</evidence>
<keyword evidence="3" id="KW-0677">Repeat</keyword>
<evidence type="ECO:0000256" key="3">
    <source>
        <dbReference type="ARBA" id="ARBA00022737"/>
    </source>
</evidence>
<evidence type="ECO:0000313" key="12">
    <source>
        <dbReference type="Ensembl" id="ENSCAFP00020033307.1"/>
    </source>
</evidence>
<evidence type="ECO:0000256" key="8">
    <source>
        <dbReference type="PROSITE-ProRule" id="PRU00187"/>
    </source>
</evidence>
<feature type="domain" description="C2H2-type" evidence="10">
    <location>
        <begin position="350"/>
        <end position="377"/>
    </location>
</feature>
<dbReference type="InterPro" id="IPR038269">
    <property type="entry name" value="SCAN_sf"/>
</dbReference>
<sequence>MPEEPVPAAREPEQLGAVKLEEEDTAGQEDLQHAQARPRPEVAHQLFRCFQYQEDMGPRASLSRLRELCHHWLRPALHTKKQILELLDFSFNTGKNCPRADIALEGQGGSSQVSSHSPKKEVPSEGTAALEPPKEPPPSQPGTSKPAELETWRHPPSSKQPLSPGPKMTFQVLQETVPQGPVLWLEENSRDQELAAVLVSWTATLTPDGSHACPSPFSASFLGFENRTPDEEFKEEPKGVAWPIGISTEAGADVPGAAEEPHGQLLGPAPEVSGTVLARLEAHQLRSHPSARSFPCQCCGKSFGRSSILKLHMRTHTDERPHACHLCGHRFRQSSHLNKHLQTHTSEPAFLCAECGQGFQRRAHLMQHLLAHAQDRESPCPHCGKRFVRRAGLTLRPLAPKPLPTWPVVLRALEPHPPPAAPQLLPDSLNAKSLCRARGRNSVGDGEAWGKGGGAR</sequence>
<evidence type="ECO:0000256" key="6">
    <source>
        <dbReference type="ARBA" id="ARBA00023242"/>
    </source>
</evidence>
<feature type="domain" description="C2H2-type" evidence="10">
    <location>
        <begin position="294"/>
        <end position="321"/>
    </location>
</feature>
<dbReference type="FunFam" id="3.30.160.60:FF:001917">
    <property type="entry name" value="Zinc finger and SCAN domain containing 10"/>
    <property type="match status" value="1"/>
</dbReference>
<evidence type="ECO:0000259" key="10">
    <source>
        <dbReference type="PROSITE" id="PS50157"/>
    </source>
</evidence>
<dbReference type="PROSITE" id="PS00028">
    <property type="entry name" value="ZINC_FINGER_C2H2_1"/>
    <property type="match status" value="3"/>
</dbReference>
<keyword evidence="2" id="KW-0479">Metal-binding</keyword>
<dbReference type="GO" id="GO:0000978">
    <property type="term" value="F:RNA polymerase II cis-regulatory region sequence-specific DNA binding"/>
    <property type="evidence" value="ECO:0007669"/>
    <property type="project" value="TreeGrafter"/>
</dbReference>
<dbReference type="PANTHER" id="PTHR24388">
    <property type="entry name" value="ZINC FINGER PROTEIN"/>
    <property type="match status" value="1"/>
</dbReference>
<dbReference type="PROSITE" id="PS50157">
    <property type="entry name" value="ZINC_FINGER_C2H2_2"/>
    <property type="match status" value="3"/>
</dbReference>
<feature type="domain" description="C2H2-type" evidence="10">
    <location>
        <begin position="322"/>
        <end position="349"/>
    </location>
</feature>
<gene>
    <name evidence="12" type="primary">ZSCAN10</name>
</gene>
<protein>
    <submittedName>
        <fullName evidence="12">Zinc finger and SCAN domain containing 10</fullName>
    </submittedName>
</protein>
<dbReference type="InterPro" id="IPR050527">
    <property type="entry name" value="Snail/Krueppel_Znf"/>
</dbReference>
<organism evidence="12 13">
    <name type="scientific">Canis lupus dingo</name>
    <name type="common">dingo</name>
    <dbReference type="NCBI Taxonomy" id="286419"/>
    <lineage>
        <taxon>Eukaryota</taxon>
        <taxon>Metazoa</taxon>
        <taxon>Chordata</taxon>
        <taxon>Craniata</taxon>
        <taxon>Vertebrata</taxon>
        <taxon>Euteleostomi</taxon>
        <taxon>Mammalia</taxon>
        <taxon>Eutheria</taxon>
        <taxon>Laurasiatheria</taxon>
        <taxon>Carnivora</taxon>
        <taxon>Caniformia</taxon>
        <taxon>Canidae</taxon>
        <taxon>Canis</taxon>
    </lineage>
</organism>
<keyword evidence="13" id="KW-1185">Reference proteome</keyword>
<feature type="region of interest" description="Disordered" evidence="9">
    <location>
        <begin position="1"/>
        <end position="39"/>
    </location>
</feature>
<dbReference type="FunFam" id="3.30.160.60:FF:000982">
    <property type="entry name" value="Zinc finger and SCAN domain containing 10"/>
    <property type="match status" value="1"/>
</dbReference>
<dbReference type="SUPFAM" id="SSF57667">
    <property type="entry name" value="beta-beta-alpha zinc fingers"/>
    <property type="match status" value="2"/>
</dbReference>
<dbReference type="GO" id="GO:0008270">
    <property type="term" value="F:zinc ion binding"/>
    <property type="evidence" value="ECO:0007669"/>
    <property type="project" value="UniProtKB-KW"/>
</dbReference>
<dbReference type="GO" id="GO:0000981">
    <property type="term" value="F:DNA-binding transcription factor activity, RNA polymerase II-specific"/>
    <property type="evidence" value="ECO:0007669"/>
    <property type="project" value="TreeGrafter"/>
</dbReference>
<dbReference type="Gene3D" id="3.30.160.60">
    <property type="entry name" value="Classic Zinc Finger"/>
    <property type="match status" value="3"/>
</dbReference>
<comment type="subcellular location">
    <subcellularLocation>
        <location evidence="1 8">Nucleus</location>
    </subcellularLocation>
</comment>
<evidence type="ECO:0000256" key="7">
    <source>
        <dbReference type="PROSITE-ProRule" id="PRU00042"/>
    </source>
</evidence>
<keyword evidence="4 7" id="KW-0863">Zinc-finger</keyword>
<dbReference type="Ensembl" id="ENSCAFT00020038416.1">
    <property type="protein sequence ID" value="ENSCAFP00020033307.1"/>
    <property type="gene ID" value="ENSCAFG00020025845.1"/>
</dbReference>
<dbReference type="PANTHER" id="PTHR24388:SF54">
    <property type="entry name" value="PROTEIN ESCARGOT"/>
    <property type="match status" value="1"/>
</dbReference>
<evidence type="ECO:0000256" key="9">
    <source>
        <dbReference type="SAM" id="MobiDB-lite"/>
    </source>
</evidence>
<proteinExistence type="predicted"/>
<accession>A0A8C0LQP4</accession>
<dbReference type="InterPro" id="IPR036236">
    <property type="entry name" value="Znf_C2H2_sf"/>
</dbReference>
<dbReference type="PROSITE" id="PS50804">
    <property type="entry name" value="SCAN_BOX"/>
    <property type="match status" value="1"/>
</dbReference>
<evidence type="ECO:0000256" key="1">
    <source>
        <dbReference type="ARBA" id="ARBA00004123"/>
    </source>
</evidence>
<keyword evidence="5" id="KW-0862">Zinc</keyword>
<feature type="domain" description="SCAN box" evidence="11">
    <location>
        <begin position="44"/>
        <end position="87"/>
    </location>
</feature>
<keyword evidence="6 8" id="KW-0539">Nucleus</keyword>
<dbReference type="SMART" id="SM00431">
    <property type="entry name" value="SCAN"/>
    <property type="match status" value="1"/>
</dbReference>
<dbReference type="InterPro" id="IPR003309">
    <property type="entry name" value="SCAN_dom"/>
</dbReference>
<feature type="region of interest" description="Disordered" evidence="9">
    <location>
        <begin position="102"/>
        <end position="167"/>
    </location>
</feature>
<dbReference type="Proteomes" id="UP000694391">
    <property type="component" value="Unplaced"/>
</dbReference>
<evidence type="ECO:0000256" key="2">
    <source>
        <dbReference type="ARBA" id="ARBA00022723"/>
    </source>
</evidence>
<dbReference type="GO" id="GO:0005634">
    <property type="term" value="C:nucleus"/>
    <property type="evidence" value="ECO:0007669"/>
    <property type="project" value="UniProtKB-SubCell"/>
</dbReference>
<dbReference type="Pfam" id="PF00096">
    <property type="entry name" value="zf-C2H2"/>
    <property type="match status" value="2"/>
</dbReference>
<evidence type="ECO:0000256" key="5">
    <source>
        <dbReference type="ARBA" id="ARBA00022833"/>
    </source>
</evidence>